<protein>
    <submittedName>
        <fullName evidence="1">Uncharacterized protein</fullName>
    </submittedName>
</protein>
<name>A0ACB0YZ18_MELEN</name>
<accession>A0ACB0YZ18</accession>
<sequence length="63" mass="7640">MIRPLSKIFFYYFSLCFGNLFLNVPFKNFIYFICYIFTNLPHVLKGVIIKYQKCVIPIPMKFF</sequence>
<dbReference type="EMBL" id="CAVMJV010000021">
    <property type="protein sequence ID" value="CAK5069856.1"/>
    <property type="molecule type" value="Genomic_DNA"/>
</dbReference>
<comment type="caution">
    <text evidence="1">The sequence shown here is derived from an EMBL/GenBank/DDBJ whole genome shotgun (WGS) entry which is preliminary data.</text>
</comment>
<reference evidence="1" key="1">
    <citation type="submission" date="2023-11" db="EMBL/GenBank/DDBJ databases">
        <authorList>
            <person name="Poullet M."/>
        </authorList>
    </citation>
    <scope>NUCLEOTIDE SEQUENCE</scope>
    <source>
        <strain evidence="1">E1834</strain>
    </source>
</reference>
<gene>
    <name evidence="1" type="ORF">MENTE1834_LOCUS18469</name>
</gene>
<keyword evidence="2" id="KW-1185">Reference proteome</keyword>
<evidence type="ECO:0000313" key="2">
    <source>
        <dbReference type="Proteomes" id="UP001497535"/>
    </source>
</evidence>
<organism evidence="1 2">
    <name type="scientific">Meloidogyne enterolobii</name>
    <name type="common">Root-knot nematode worm</name>
    <name type="synonym">Meloidogyne mayaguensis</name>
    <dbReference type="NCBI Taxonomy" id="390850"/>
    <lineage>
        <taxon>Eukaryota</taxon>
        <taxon>Metazoa</taxon>
        <taxon>Ecdysozoa</taxon>
        <taxon>Nematoda</taxon>
        <taxon>Chromadorea</taxon>
        <taxon>Rhabditida</taxon>
        <taxon>Tylenchina</taxon>
        <taxon>Tylenchomorpha</taxon>
        <taxon>Tylenchoidea</taxon>
        <taxon>Meloidogynidae</taxon>
        <taxon>Meloidogyninae</taxon>
        <taxon>Meloidogyne</taxon>
    </lineage>
</organism>
<evidence type="ECO:0000313" key="1">
    <source>
        <dbReference type="EMBL" id="CAK5069856.1"/>
    </source>
</evidence>
<dbReference type="Proteomes" id="UP001497535">
    <property type="component" value="Unassembled WGS sequence"/>
</dbReference>
<proteinExistence type="predicted"/>